<proteinExistence type="predicted"/>
<sequence length="262" mass="29682">MRSNLLTASNVAAALGIKPYESYAGDPREDLLRKMVSGDKVFSPFLQHGVDFEDEAIEELAARTGETVRQVGLFVHPVHTWLGGSPDGLTESGCTVEAKCPQSRQITMGEIPHHYFPQVQVCMEICDLDHCWFVEYKPSCVTWPSEAQVNVVKIARDREWFAANLEAMHSCWLQIKQGKEDPDAFWEARKKKKKKAAKPRQQATAAPRRPQKKQLQVKLLPCPIEDELYACEAHVTLETPMLLEDLHVQLMEEEDNRAGLWG</sequence>
<dbReference type="InterPro" id="IPR019080">
    <property type="entry name" value="YqaJ_viral_recombinase"/>
</dbReference>
<feature type="domain" description="YqaJ viral recombinase" evidence="2">
    <location>
        <begin position="1"/>
        <end position="126"/>
    </location>
</feature>
<dbReference type="EMBL" id="CP126209">
    <property type="protein sequence ID" value="WIA10886.1"/>
    <property type="molecule type" value="Genomic_DNA"/>
</dbReference>
<feature type="compositionally biased region" description="Low complexity" evidence="1">
    <location>
        <begin position="199"/>
        <end position="208"/>
    </location>
</feature>
<dbReference type="InterPro" id="IPR011604">
    <property type="entry name" value="PDDEXK-like_dom_sf"/>
</dbReference>
<dbReference type="PANTHER" id="PTHR46609">
    <property type="entry name" value="EXONUCLEASE, PHAGE-TYPE/RECB, C-TERMINAL DOMAIN-CONTAINING PROTEIN"/>
    <property type="match status" value="1"/>
</dbReference>
<keyword evidence="4" id="KW-1185">Reference proteome</keyword>
<evidence type="ECO:0000259" key="2">
    <source>
        <dbReference type="Pfam" id="PF09588"/>
    </source>
</evidence>
<accession>A0ABY8TP43</accession>
<dbReference type="Proteomes" id="UP001244341">
    <property type="component" value="Chromosome 2b"/>
</dbReference>
<name>A0ABY8TP43_TETOB</name>
<evidence type="ECO:0000313" key="3">
    <source>
        <dbReference type="EMBL" id="WIA10886.1"/>
    </source>
</evidence>
<feature type="region of interest" description="Disordered" evidence="1">
    <location>
        <begin position="192"/>
        <end position="212"/>
    </location>
</feature>
<dbReference type="InterPro" id="IPR051703">
    <property type="entry name" value="NF-kappa-B_Signaling_Reg"/>
</dbReference>
<protein>
    <recommendedName>
        <fullName evidence="2">YqaJ viral recombinase domain-containing protein</fullName>
    </recommendedName>
</protein>
<dbReference type="Gene3D" id="3.90.320.10">
    <property type="match status" value="1"/>
</dbReference>
<evidence type="ECO:0000256" key="1">
    <source>
        <dbReference type="SAM" id="MobiDB-lite"/>
    </source>
</evidence>
<evidence type="ECO:0000313" key="4">
    <source>
        <dbReference type="Proteomes" id="UP001244341"/>
    </source>
</evidence>
<dbReference type="NCBIfam" id="TIGR03033">
    <property type="entry name" value="phage_rel_nuc"/>
    <property type="match status" value="1"/>
</dbReference>
<dbReference type="InterPro" id="IPR011335">
    <property type="entry name" value="Restrct_endonuc-II-like"/>
</dbReference>
<dbReference type="CDD" id="cd22343">
    <property type="entry name" value="PDDEXK_lambda_exonuclease-like"/>
    <property type="match status" value="1"/>
</dbReference>
<gene>
    <name evidence="3" type="ORF">OEZ85_011052</name>
</gene>
<organism evidence="3 4">
    <name type="scientific">Tetradesmus obliquus</name>
    <name type="common">Green alga</name>
    <name type="synonym">Acutodesmus obliquus</name>
    <dbReference type="NCBI Taxonomy" id="3088"/>
    <lineage>
        <taxon>Eukaryota</taxon>
        <taxon>Viridiplantae</taxon>
        <taxon>Chlorophyta</taxon>
        <taxon>core chlorophytes</taxon>
        <taxon>Chlorophyceae</taxon>
        <taxon>CS clade</taxon>
        <taxon>Sphaeropleales</taxon>
        <taxon>Scenedesmaceae</taxon>
        <taxon>Tetradesmus</taxon>
    </lineage>
</organism>
<dbReference type="SUPFAM" id="SSF52980">
    <property type="entry name" value="Restriction endonuclease-like"/>
    <property type="match status" value="1"/>
</dbReference>
<reference evidence="3 4" key="1">
    <citation type="submission" date="2023-05" db="EMBL/GenBank/DDBJ databases">
        <title>A 100% complete, gapless, phased diploid assembly of the Scenedesmus obliquus UTEX 3031 genome.</title>
        <authorList>
            <person name="Biondi T.C."/>
            <person name="Hanschen E.R."/>
            <person name="Kwon T."/>
            <person name="Eng W."/>
            <person name="Kruse C.P.S."/>
            <person name="Koehler S.I."/>
            <person name="Kunde Y."/>
            <person name="Gleasner C.D."/>
            <person name="You Mak K.T."/>
            <person name="Polle J."/>
            <person name="Hovde B.T."/>
            <person name="Starkenburg S.R."/>
        </authorList>
    </citation>
    <scope>NUCLEOTIDE SEQUENCE [LARGE SCALE GENOMIC DNA]</scope>
    <source>
        <strain evidence="3 4">DOE0152z</strain>
    </source>
</reference>
<dbReference type="InterPro" id="IPR017482">
    <property type="entry name" value="Lambda-type_endonuclease"/>
</dbReference>
<dbReference type="PANTHER" id="PTHR46609:SF6">
    <property type="entry name" value="EXONUCLEASE, PHAGE-TYPE_RECB, C-TERMINAL DOMAIN-CONTAINING PROTEIN-RELATED"/>
    <property type="match status" value="1"/>
</dbReference>
<dbReference type="Pfam" id="PF09588">
    <property type="entry name" value="YqaJ"/>
    <property type="match status" value="1"/>
</dbReference>